<keyword evidence="2" id="KW-1185">Reference proteome</keyword>
<accession>A0AAD6RVW1</accession>
<comment type="caution">
    <text evidence="1">The sequence shown here is derived from an EMBL/GenBank/DDBJ whole genome shotgun (WGS) entry which is preliminary data.</text>
</comment>
<evidence type="ECO:0000313" key="1">
    <source>
        <dbReference type="EMBL" id="KAJ7016230.1"/>
    </source>
</evidence>
<proteinExistence type="predicted"/>
<reference evidence="1" key="1">
    <citation type="submission" date="2023-03" db="EMBL/GenBank/DDBJ databases">
        <title>Massive genome expansion in bonnet fungi (Mycena s.s.) driven by repeated elements and novel gene families across ecological guilds.</title>
        <authorList>
            <consortium name="Lawrence Berkeley National Laboratory"/>
            <person name="Harder C.B."/>
            <person name="Miyauchi S."/>
            <person name="Viragh M."/>
            <person name="Kuo A."/>
            <person name="Thoen E."/>
            <person name="Andreopoulos B."/>
            <person name="Lu D."/>
            <person name="Skrede I."/>
            <person name="Drula E."/>
            <person name="Henrissat B."/>
            <person name="Morin E."/>
            <person name="Kohler A."/>
            <person name="Barry K."/>
            <person name="LaButti K."/>
            <person name="Morin E."/>
            <person name="Salamov A."/>
            <person name="Lipzen A."/>
            <person name="Mereny Z."/>
            <person name="Hegedus B."/>
            <person name="Baldrian P."/>
            <person name="Stursova M."/>
            <person name="Weitz H."/>
            <person name="Taylor A."/>
            <person name="Grigoriev I.V."/>
            <person name="Nagy L.G."/>
            <person name="Martin F."/>
            <person name="Kauserud H."/>
        </authorList>
    </citation>
    <scope>NUCLEOTIDE SEQUENCE</scope>
    <source>
        <strain evidence="1">CBHHK200</strain>
    </source>
</reference>
<sequence length="211" mass="24386">MARSSRRSRAAPAPASFSLRVQPALRLNMPRAQALRYIGRQPTPQEQIEYHVNNPGLHARDGPNGDVYCCVEVDAATLKDFWRHQISRAQFLRALRVKFGVTTNLPRRRRQYRRCERTGLLHLWLFAFKTRHRYCLEHLSHLGFKCDAPADCSVCPSCGTTHCEYWKFADLGCSFRALVTQFRAFATAIGEPGVRMRRLTHYRVAFPKHRS</sequence>
<protein>
    <submittedName>
        <fullName evidence="1">Uncharacterized protein</fullName>
    </submittedName>
</protein>
<evidence type="ECO:0000313" key="2">
    <source>
        <dbReference type="Proteomes" id="UP001218188"/>
    </source>
</evidence>
<dbReference type="Proteomes" id="UP001218188">
    <property type="component" value="Unassembled WGS sequence"/>
</dbReference>
<name>A0AAD6RVW1_9AGAR</name>
<dbReference type="EMBL" id="JARJCM010000552">
    <property type="protein sequence ID" value="KAJ7016230.1"/>
    <property type="molecule type" value="Genomic_DNA"/>
</dbReference>
<gene>
    <name evidence="1" type="ORF">C8F04DRAFT_1282110</name>
</gene>
<dbReference type="AlphaFoldDB" id="A0AAD6RVW1"/>
<organism evidence="1 2">
    <name type="scientific">Mycena alexandri</name>
    <dbReference type="NCBI Taxonomy" id="1745969"/>
    <lineage>
        <taxon>Eukaryota</taxon>
        <taxon>Fungi</taxon>
        <taxon>Dikarya</taxon>
        <taxon>Basidiomycota</taxon>
        <taxon>Agaricomycotina</taxon>
        <taxon>Agaricomycetes</taxon>
        <taxon>Agaricomycetidae</taxon>
        <taxon>Agaricales</taxon>
        <taxon>Marasmiineae</taxon>
        <taxon>Mycenaceae</taxon>
        <taxon>Mycena</taxon>
    </lineage>
</organism>